<feature type="domain" description="HTH tetR-type" evidence="6">
    <location>
        <begin position="24"/>
        <end position="83"/>
    </location>
</feature>
<dbReference type="Pfam" id="PF21597">
    <property type="entry name" value="TetR_C_43"/>
    <property type="match status" value="1"/>
</dbReference>
<proteinExistence type="predicted"/>
<evidence type="ECO:0000256" key="4">
    <source>
        <dbReference type="PROSITE-ProRule" id="PRU00335"/>
    </source>
</evidence>
<reference evidence="7 8" key="1">
    <citation type="submission" date="2016-12" db="EMBL/GenBank/DDBJ databases">
        <authorList>
            <person name="Song W.-J."/>
            <person name="Kurnit D.M."/>
        </authorList>
    </citation>
    <scope>NUCLEOTIDE SEQUENCE [LARGE SCALE GENOMIC DNA]</scope>
    <source>
        <strain evidence="7 8">DSM 19599</strain>
    </source>
</reference>
<dbReference type="InterPro" id="IPR036271">
    <property type="entry name" value="Tet_transcr_reg_TetR-rel_C_sf"/>
</dbReference>
<dbReference type="Pfam" id="PF00440">
    <property type="entry name" value="TetR_N"/>
    <property type="match status" value="1"/>
</dbReference>
<keyword evidence="1" id="KW-0805">Transcription regulation</keyword>
<dbReference type="GO" id="GO:0000976">
    <property type="term" value="F:transcription cis-regulatory region binding"/>
    <property type="evidence" value="ECO:0007669"/>
    <property type="project" value="TreeGrafter"/>
</dbReference>
<protein>
    <submittedName>
        <fullName evidence="7">Transcriptional regulator, TetR family</fullName>
    </submittedName>
</protein>
<dbReference type="InterPro" id="IPR001647">
    <property type="entry name" value="HTH_TetR"/>
</dbReference>
<evidence type="ECO:0000313" key="8">
    <source>
        <dbReference type="Proteomes" id="UP000186406"/>
    </source>
</evidence>
<organism evidence="7 8">
    <name type="scientific">Pseudoxanthobacter soli DSM 19599</name>
    <dbReference type="NCBI Taxonomy" id="1123029"/>
    <lineage>
        <taxon>Bacteria</taxon>
        <taxon>Pseudomonadati</taxon>
        <taxon>Pseudomonadota</taxon>
        <taxon>Alphaproteobacteria</taxon>
        <taxon>Hyphomicrobiales</taxon>
        <taxon>Segnochrobactraceae</taxon>
        <taxon>Pseudoxanthobacter</taxon>
    </lineage>
</organism>
<dbReference type="PRINTS" id="PR00455">
    <property type="entry name" value="HTHTETR"/>
</dbReference>
<dbReference type="EMBL" id="FRXO01000006">
    <property type="protein sequence ID" value="SHO66564.1"/>
    <property type="molecule type" value="Genomic_DNA"/>
</dbReference>
<dbReference type="PANTHER" id="PTHR30055:SF234">
    <property type="entry name" value="HTH-TYPE TRANSCRIPTIONAL REGULATOR BETI"/>
    <property type="match status" value="1"/>
</dbReference>
<keyword evidence="3" id="KW-0804">Transcription</keyword>
<evidence type="ECO:0000256" key="1">
    <source>
        <dbReference type="ARBA" id="ARBA00023015"/>
    </source>
</evidence>
<dbReference type="Gene3D" id="1.10.357.10">
    <property type="entry name" value="Tetracycline Repressor, domain 2"/>
    <property type="match status" value="1"/>
</dbReference>
<dbReference type="Proteomes" id="UP000186406">
    <property type="component" value="Unassembled WGS sequence"/>
</dbReference>
<evidence type="ECO:0000256" key="5">
    <source>
        <dbReference type="SAM" id="MobiDB-lite"/>
    </source>
</evidence>
<feature type="region of interest" description="Disordered" evidence="5">
    <location>
        <begin position="1"/>
        <end position="22"/>
    </location>
</feature>
<dbReference type="GO" id="GO:0003700">
    <property type="term" value="F:DNA-binding transcription factor activity"/>
    <property type="evidence" value="ECO:0007669"/>
    <property type="project" value="TreeGrafter"/>
</dbReference>
<dbReference type="STRING" id="1123029.SAMN02745172_03223"/>
<dbReference type="PROSITE" id="PS50977">
    <property type="entry name" value="HTH_TETR_2"/>
    <property type="match status" value="1"/>
</dbReference>
<dbReference type="InterPro" id="IPR050109">
    <property type="entry name" value="HTH-type_TetR-like_transc_reg"/>
</dbReference>
<feature type="DNA-binding region" description="H-T-H motif" evidence="4">
    <location>
        <begin position="46"/>
        <end position="65"/>
    </location>
</feature>
<dbReference type="RefSeq" id="WP_244530913.1">
    <property type="nucleotide sequence ID" value="NZ_FRXO01000006.1"/>
</dbReference>
<dbReference type="SUPFAM" id="SSF48498">
    <property type="entry name" value="Tetracyclin repressor-like, C-terminal domain"/>
    <property type="match status" value="1"/>
</dbReference>
<sequence>MTGLDEGRPHAPAEPDRPQRADARRNVDALLSAARAVFDRLGVDAPMRTIAAEAGVGVGTLYRHFPQRSDLIKAIIRREVDECVAAAAMLGGTLPPGEALASWVQRLVDLAGTKRGLGPALHSGDPAYQSLPDYVQGQLAPALRRLLDSAAAAGEVRDDVDAREVLLAAMRLAAPASNGEVAEARRMVALLIDGLRFRAAGR</sequence>
<accession>A0A1M7ZNT8</accession>
<evidence type="ECO:0000313" key="7">
    <source>
        <dbReference type="EMBL" id="SHO66564.1"/>
    </source>
</evidence>
<name>A0A1M7ZNT8_9HYPH</name>
<evidence type="ECO:0000259" key="6">
    <source>
        <dbReference type="PROSITE" id="PS50977"/>
    </source>
</evidence>
<keyword evidence="8" id="KW-1185">Reference proteome</keyword>
<evidence type="ECO:0000256" key="3">
    <source>
        <dbReference type="ARBA" id="ARBA00023163"/>
    </source>
</evidence>
<keyword evidence="2 4" id="KW-0238">DNA-binding</keyword>
<gene>
    <name evidence="7" type="ORF">SAMN02745172_03223</name>
</gene>
<evidence type="ECO:0000256" key="2">
    <source>
        <dbReference type="ARBA" id="ARBA00023125"/>
    </source>
</evidence>
<dbReference type="InterPro" id="IPR049445">
    <property type="entry name" value="TetR_SbtR-like_C"/>
</dbReference>
<dbReference type="SUPFAM" id="SSF46689">
    <property type="entry name" value="Homeodomain-like"/>
    <property type="match status" value="1"/>
</dbReference>
<dbReference type="InterPro" id="IPR009057">
    <property type="entry name" value="Homeodomain-like_sf"/>
</dbReference>
<dbReference type="PANTHER" id="PTHR30055">
    <property type="entry name" value="HTH-TYPE TRANSCRIPTIONAL REGULATOR RUTR"/>
    <property type="match status" value="1"/>
</dbReference>
<dbReference type="AlphaFoldDB" id="A0A1M7ZNT8"/>